<dbReference type="EMBL" id="MOXJ01000013">
    <property type="protein sequence ID" value="PDO10549.1"/>
    <property type="molecule type" value="Genomic_DNA"/>
</dbReference>
<gene>
    <name evidence="2" type="ORF">BLM47_06660</name>
</gene>
<protein>
    <submittedName>
        <fullName evidence="2">Uncharacterized protein</fullName>
    </submittedName>
</protein>
<proteinExistence type="predicted"/>
<reference evidence="2 3" key="1">
    <citation type="submission" date="2016-12" db="EMBL/GenBank/DDBJ databases">
        <title>Candidatus Reconcilibacillus cellulovorans genome.</title>
        <authorList>
            <person name="Kolinko S."/>
            <person name="Wu Y.-W."/>
            <person name="Tachea F."/>
            <person name="Denzel E."/>
            <person name="Hiras J."/>
            <person name="Baecker N."/>
            <person name="Chan L.J."/>
            <person name="Eichorst S.A."/>
            <person name="Frey D."/>
            <person name="Adams P.D."/>
            <person name="Pray T."/>
            <person name="Tanjore D."/>
            <person name="Petzold C.J."/>
            <person name="Gladden J.M."/>
            <person name="Simmons B.A."/>
            <person name="Singer S.W."/>
        </authorList>
    </citation>
    <scope>NUCLEOTIDE SEQUENCE [LARGE SCALE GENOMIC DNA]</scope>
    <source>
        <strain evidence="2">JTherm</strain>
    </source>
</reference>
<feature type="compositionally biased region" description="Basic and acidic residues" evidence="1">
    <location>
        <begin position="15"/>
        <end position="30"/>
    </location>
</feature>
<dbReference type="AlphaFoldDB" id="A0A2A6E165"/>
<name>A0A2A6E165_9BACL</name>
<sequence>MNEDKGDRVVPPAGEPDRAYSRDKWGERPADGAAGPTGGDAMSPAWREFYEAVREAIRSTARP</sequence>
<accession>A0A2A6E165</accession>
<organism evidence="2 3">
    <name type="scientific">Candidatus Reconcilbacillus cellulovorans</name>
    <dbReference type="NCBI Taxonomy" id="1906605"/>
    <lineage>
        <taxon>Bacteria</taxon>
        <taxon>Bacillati</taxon>
        <taxon>Bacillota</taxon>
        <taxon>Bacilli</taxon>
        <taxon>Bacillales</taxon>
        <taxon>Paenibacillaceae</taxon>
        <taxon>Candidatus Reconcilbacillus</taxon>
    </lineage>
</organism>
<comment type="caution">
    <text evidence="2">The sequence shown here is derived from an EMBL/GenBank/DDBJ whole genome shotgun (WGS) entry which is preliminary data.</text>
</comment>
<evidence type="ECO:0000256" key="1">
    <source>
        <dbReference type="SAM" id="MobiDB-lite"/>
    </source>
</evidence>
<dbReference type="Proteomes" id="UP000243688">
    <property type="component" value="Unassembled WGS sequence"/>
</dbReference>
<evidence type="ECO:0000313" key="3">
    <source>
        <dbReference type="Proteomes" id="UP000243688"/>
    </source>
</evidence>
<evidence type="ECO:0000313" key="2">
    <source>
        <dbReference type="EMBL" id="PDO10549.1"/>
    </source>
</evidence>
<feature type="region of interest" description="Disordered" evidence="1">
    <location>
        <begin position="1"/>
        <end position="43"/>
    </location>
</feature>